<keyword evidence="3" id="KW-0496">Mitochondrion</keyword>
<keyword evidence="1" id="KW-0812">Transmembrane</keyword>
<gene>
    <name evidence="3" type="ORF">IMG5_M206955</name>
</gene>
<keyword evidence="1" id="KW-0472">Membrane</keyword>
<sequence length="173" mass="20762">MISNLLILYTNILNSLLINILFYLFMFLNFFLILIVSNILNIKYINNIKNINNNKYFSSIFLILVLSFSGIPPFLGFSGKFILFINIIYKINYFILVMIILLNFNAIYFYIQNIRFMIKIFKKINYLIQCFKNNLNFKLIKVLIFFIIFNILNIYFISDIYIYNSIISSQMYI</sequence>
<name>G1FLB8_ICHMU</name>
<feature type="transmembrane region" description="Helical" evidence="1">
    <location>
        <begin position="20"/>
        <end position="40"/>
    </location>
</feature>
<dbReference type="InterPro" id="IPR001750">
    <property type="entry name" value="ND/Mrp_TM"/>
</dbReference>
<accession>G1FLB8</accession>
<feature type="transmembrane region" description="Helical" evidence="1">
    <location>
        <begin position="142"/>
        <end position="163"/>
    </location>
</feature>
<keyword evidence="1" id="KW-1133">Transmembrane helix</keyword>
<dbReference type="Pfam" id="PF00361">
    <property type="entry name" value="Proton_antipo_M"/>
    <property type="match status" value="1"/>
</dbReference>
<evidence type="ECO:0000259" key="2">
    <source>
        <dbReference type="Pfam" id="PF00361"/>
    </source>
</evidence>
<dbReference type="RefSeq" id="YP_004841718.1">
    <property type="nucleotide sequence ID" value="NC_015981.1"/>
</dbReference>
<geneLocation type="mitochondrion" evidence="3"/>
<protein>
    <submittedName>
        <fullName evidence="3">NADH dehydrogenase subunit 2</fullName>
    </submittedName>
</protein>
<dbReference type="GeneID" id="11122986"/>
<feature type="transmembrane region" description="Helical" evidence="1">
    <location>
        <begin position="91"/>
        <end position="111"/>
    </location>
</feature>
<reference evidence="3" key="1">
    <citation type="submission" date="2011-07" db="EMBL/GenBank/DDBJ databases">
        <authorList>
            <person name="Coyne R."/>
            <person name="Brami D."/>
            <person name="Johnson J."/>
            <person name="Hostetler J."/>
            <person name="Hannick L."/>
            <person name="Clark T."/>
            <person name="Cassidy-Hanley D."/>
            <person name="Inman J."/>
        </authorList>
    </citation>
    <scope>NUCLEOTIDE SEQUENCE</scope>
    <source>
        <strain evidence="3">G5</strain>
    </source>
</reference>
<proteinExistence type="predicted"/>
<dbReference type="EMBL" id="JN227086">
    <property type="protein sequence ID" value="AEL89260.1"/>
    <property type="molecule type" value="Genomic_DNA"/>
</dbReference>
<evidence type="ECO:0000256" key="1">
    <source>
        <dbReference type="SAM" id="Phobius"/>
    </source>
</evidence>
<feature type="domain" description="NADH:quinone oxidoreductase/Mrp antiporter transmembrane" evidence="2">
    <location>
        <begin position="9"/>
        <end position="98"/>
    </location>
</feature>
<dbReference type="AlphaFoldDB" id="G1FLB8"/>
<organism evidence="3">
    <name type="scientific">Ichthyophthirius multifiliis</name>
    <name type="common">White spot disease agent</name>
    <name type="synonym">Ich</name>
    <dbReference type="NCBI Taxonomy" id="5932"/>
    <lineage>
        <taxon>Eukaryota</taxon>
        <taxon>Sar</taxon>
        <taxon>Alveolata</taxon>
        <taxon>Ciliophora</taxon>
        <taxon>Intramacronucleata</taxon>
        <taxon>Oligohymenophorea</taxon>
        <taxon>Hymenostomatida</taxon>
        <taxon>Ophryoglenina</taxon>
        <taxon>Ichthyophthirius</taxon>
    </lineage>
</organism>
<feature type="transmembrane region" description="Helical" evidence="1">
    <location>
        <begin position="60"/>
        <end position="85"/>
    </location>
</feature>
<evidence type="ECO:0000313" key="3">
    <source>
        <dbReference type="EMBL" id="AEL89260.1"/>
    </source>
</evidence>